<evidence type="ECO:0000313" key="1">
    <source>
        <dbReference type="EMBL" id="GAE02083.1"/>
    </source>
</evidence>
<reference evidence="1" key="1">
    <citation type="submission" date="2013-10" db="EMBL/GenBank/DDBJ databases">
        <title>Draft genome sequence of Clostridium botulinum type B strain Osaka05.</title>
        <authorList>
            <person name="Sakaguchi Y."/>
            <person name="Hosomi K."/>
            <person name="Uchiyama J."/>
            <person name="Ogura Y."/>
            <person name="Sakaguchi M."/>
            <person name="Kohda T."/>
            <person name="Mukamoto M."/>
            <person name="Misawa N."/>
            <person name="Matsuzaki S."/>
            <person name="Hayashi T."/>
            <person name="Kozaki S."/>
        </authorList>
    </citation>
    <scope>NUCLEOTIDE SEQUENCE</scope>
    <source>
        <strain evidence="1">Osaka05</strain>
    </source>
</reference>
<dbReference type="HOGENOM" id="CLU_2615683_0_0_9"/>
<gene>
    <name evidence="1" type="ORF">CBO05C_1773</name>
</gene>
<organism evidence="1">
    <name type="scientific">Clostridium botulinum B str. Osaka05</name>
    <dbReference type="NCBI Taxonomy" id="1407017"/>
    <lineage>
        <taxon>Bacteria</taxon>
        <taxon>Bacillati</taxon>
        <taxon>Bacillota</taxon>
        <taxon>Clostridia</taxon>
        <taxon>Eubacteriales</taxon>
        <taxon>Clostridiaceae</taxon>
        <taxon>Clostridium</taxon>
    </lineage>
</organism>
<dbReference type="AlphaFoldDB" id="A0A0S6U197"/>
<dbReference type="Proteomes" id="UP000054164">
    <property type="component" value="Unassembled WGS sequence"/>
</dbReference>
<dbReference type="SUPFAM" id="SSF56300">
    <property type="entry name" value="Metallo-dependent phosphatases"/>
    <property type="match status" value="1"/>
</dbReference>
<proteinExistence type="predicted"/>
<protein>
    <submittedName>
        <fullName evidence="1">Ser/Thr protein phosphatase family protein</fullName>
    </submittedName>
</protein>
<dbReference type="EMBL" id="DF384213">
    <property type="protein sequence ID" value="GAE02083.1"/>
    <property type="molecule type" value="Genomic_DNA"/>
</dbReference>
<name>A0A0S6U197_CLOBO</name>
<accession>A0A0S6U197</accession>
<dbReference type="RefSeq" id="WP_030034809.1">
    <property type="nucleotide sequence ID" value="NZ_DF384213.1"/>
</dbReference>
<sequence length="78" mass="9142">MHDTDYINNLLDYNIDLTLTGHSHGGQVYIFFYGGVGKTLYAIKSAIKNKPRNKNYNFIPRLFVYFKVRLNIRQLSKI</sequence>
<dbReference type="InterPro" id="IPR029052">
    <property type="entry name" value="Metallo-depent_PP-like"/>
</dbReference>